<comment type="caution">
    <text evidence="1">The sequence shown here is derived from an EMBL/GenBank/DDBJ whole genome shotgun (WGS) entry which is preliminary data.</text>
</comment>
<protein>
    <submittedName>
        <fullName evidence="1">Uu.00g047250.m01.CDS01</fullName>
    </submittedName>
</protein>
<sequence length="186" mass="20498">MEKQVSAIRDRAIATTDIGERAATIEAVILKNNQAFQTNVLNPSATPFNPAPQEYHAPDTISRNHQALDAAAAPPAQERYVVPHRRFEERFNPNYRGNPGDPLNQSVGIPLHMSTSLWVTGLPGDCTVHELLEPIRNIGKVYFVHINRPLATIPTSAAKIVMWTVEGKTDSSTSPPEAPFRSEIIN</sequence>
<evidence type="ECO:0000313" key="1">
    <source>
        <dbReference type="EMBL" id="CAJ2501872.1"/>
    </source>
</evidence>
<reference evidence="1" key="1">
    <citation type="submission" date="2023-10" db="EMBL/GenBank/DDBJ databases">
        <authorList>
            <person name="Hackl T."/>
        </authorList>
    </citation>
    <scope>NUCLEOTIDE SEQUENCE</scope>
</reference>
<accession>A0AAI8YEK9</accession>
<dbReference type="InterPro" id="IPR035979">
    <property type="entry name" value="RBD_domain_sf"/>
</dbReference>
<organism evidence="1 2">
    <name type="scientific">Anthostomella pinea</name>
    <dbReference type="NCBI Taxonomy" id="933095"/>
    <lineage>
        <taxon>Eukaryota</taxon>
        <taxon>Fungi</taxon>
        <taxon>Dikarya</taxon>
        <taxon>Ascomycota</taxon>
        <taxon>Pezizomycotina</taxon>
        <taxon>Sordariomycetes</taxon>
        <taxon>Xylariomycetidae</taxon>
        <taxon>Xylariales</taxon>
        <taxon>Xylariaceae</taxon>
        <taxon>Anthostomella</taxon>
    </lineage>
</organism>
<gene>
    <name evidence="1" type="ORF">KHLLAP_LOCUS2340</name>
</gene>
<proteinExistence type="predicted"/>
<dbReference type="EMBL" id="CAUWAG010000003">
    <property type="protein sequence ID" value="CAJ2501872.1"/>
    <property type="molecule type" value="Genomic_DNA"/>
</dbReference>
<evidence type="ECO:0000313" key="2">
    <source>
        <dbReference type="Proteomes" id="UP001295740"/>
    </source>
</evidence>
<keyword evidence="2" id="KW-1185">Reference proteome</keyword>
<dbReference type="SUPFAM" id="SSF54928">
    <property type="entry name" value="RNA-binding domain, RBD"/>
    <property type="match status" value="1"/>
</dbReference>
<dbReference type="GO" id="GO:0003676">
    <property type="term" value="F:nucleic acid binding"/>
    <property type="evidence" value="ECO:0007669"/>
    <property type="project" value="InterPro"/>
</dbReference>
<dbReference type="Proteomes" id="UP001295740">
    <property type="component" value="Unassembled WGS sequence"/>
</dbReference>
<dbReference type="AlphaFoldDB" id="A0AAI8YEK9"/>
<name>A0AAI8YEK9_9PEZI</name>